<evidence type="ECO:0000313" key="3">
    <source>
        <dbReference type="EnsemblMetazoa" id="HelroP192582"/>
    </source>
</evidence>
<keyword evidence="1" id="KW-0812">Transmembrane</keyword>
<dbReference type="AlphaFoldDB" id="T1FU35"/>
<keyword evidence="1" id="KW-1133">Transmembrane helix</keyword>
<dbReference type="EMBL" id="AMQM01005399">
    <property type="status" value="NOT_ANNOTATED_CDS"/>
    <property type="molecule type" value="Genomic_DNA"/>
</dbReference>
<dbReference type="CTD" id="20212331"/>
<protein>
    <recommendedName>
        <fullName evidence="5">SUEL-type lectin domain-containing protein</fullName>
    </recommendedName>
</protein>
<accession>T1FU35</accession>
<reference evidence="2 4" key="2">
    <citation type="journal article" date="2013" name="Nature">
        <title>Insights into bilaterian evolution from three spiralian genomes.</title>
        <authorList>
            <person name="Simakov O."/>
            <person name="Marletaz F."/>
            <person name="Cho S.J."/>
            <person name="Edsinger-Gonzales E."/>
            <person name="Havlak P."/>
            <person name="Hellsten U."/>
            <person name="Kuo D.H."/>
            <person name="Larsson T."/>
            <person name="Lv J."/>
            <person name="Arendt D."/>
            <person name="Savage R."/>
            <person name="Osoegawa K."/>
            <person name="de Jong P."/>
            <person name="Grimwood J."/>
            <person name="Chapman J.A."/>
            <person name="Shapiro H."/>
            <person name="Aerts A."/>
            <person name="Otillar R.P."/>
            <person name="Terry A.Y."/>
            <person name="Boore J.L."/>
            <person name="Grigoriev I.V."/>
            <person name="Lindberg D.R."/>
            <person name="Seaver E.C."/>
            <person name="Weisblat D.A."/>
            <person name="Putnam N.H."/>
            <person name="Rokhsar D.S."/>
        </authorList>
    </citation>
    <scope>NUCLEOTIDE SEQUENCE</scope>
</reference>
<dbReference type="RefSeq" id="XP_009021349.1">
    <property type="nucleotide sequence ID" value="XM_009023101.1"/>
</dbReference>
<feature type="transmembrane region" description="Helical" evidence="1">
    <location>
        <begin position="275"/>
        <end position="299"/>
    </location>
</feature>
<dbReference type="Proteomes" id="UP000015101">
    <property type="component" value="Unassembled WGS sequence"/>
</dbReference>
<dbReference type="GeneID" id="20212331"/>
<dbReference type="KEGG" id="hro:HELRODRAFT_192582"/>
<reference evidence="4" key="1">
    <citation type="submission" date="2012-12" db="EMBL/GenBank/DDBJ databases">
        <authorList>
            <person name="Hellsten U."/>
            <person name="Grimwood J."/>
            <person name="Chapman J.A."/>
            <person name="Shapiro H."/>
            <person name="Aerts A."/>
            <person name="Otillar R.P."/>
            <person name="Terry A.Y."/>
            <person name="Boore J.L."/>
            <person name="Simakov O."/>
            <person name="Marletaz F."/>
            <person name="Cho S.-J."/>
            <person name="Edsinger-Gonzales E."/>
            <person name="Havlak P."/>
            <person name="Kuo D.-H."/>
            <person name="Larsson T."/>
            <person name="Lv J."/>
            <person name="Arendt D."/>
            <person name="Savage R."/>
            <person name="Osoegawa K."/>
            <person name="de Jong P."/>
            <person name="Lindberg D.R."/>
            <person name="Seaver E.C."/>
            <person name="Weisblat D.A."/>
            <person name="Putnam N.H."/>
            <person name="Grigoriev I.V."/>
            <person name="Rokhsar D.S."/>
        </authorList>
    </citation>
    <scope>NUCLEOTIDE SEQUENCE</scope>
</reference>
<dbReference type="InParanoid" id="T1FU35"/>
<dbReference type="HOGENOM" id="CLU_543242_0_0_1"/>
<keyword evidence="1" id="KW-0472">Membrane</keyword>
<gene>
    <name evidence="3" type="primary">20212331</name>
    <name evidence="2" type="ORF">HELRODRAFT_192582</name>
</gene>
<proteinExistence type="predicted"/>
<dbReference type="EnsemblMetazoa" id="HelroT192582">
    <property type="protein sequence ID" value="HelroP192582"/>
    <property type="gene ID" value="HelroG192582"/>
</dbReference>
<organism evidence="3 4">
    <name type="scientific">Helobdella robusta</name>
    <name type="common">Californian leech</name>
    <dbReference type="NCBI Taxonomy" id="6412"/>
    <lineage>
        <taxon>Eukaryota</taxon>
        <taxon>Metazoa</taxon>
        <taxon>Spiralia</taxon>
        <taxon>Lophotrochozoa</taxon>
        <taxon>Annelida</taxon>
        <taxon>Clitellata</taxon>
        <taxon>Hirudinea</taxon>
        <taxon>Rhynchobdellida</taxon>
        <taxon>Glossiphoniidae</taxon>
        <taxon>Helobdella</taxon>
    </lineage>
</organism>
<keyword evidence="4" id="KW-1185">Reference proteome</keyword>
<dbReference type="EMBL" id="KB096900">
    <property type="protein sequence ID" value="ESO00712.1"/>
    <property type="molecule type" value="Genomic_DNA"/>
</dbReference>
<evidence type="ECO:0000256" key="1">
    <source>
        <dbReference type="SAM" id="Phobius"/>
    </source>
</evidence>
<sequence>MPEKLSHKNRVNKKAYYGRFFSIRCNVNDKKICGVDVTEEAGKICSGRQSCQLEHWNSQFNAKFYKEAPCSAEFSNKISVSYTCLKYLVFENAACLGRPIAVPMKQSGYLSNLVQDVGLRNCPWFFNITKLHRVTFTLWDYEAVGVSPARNGSPEKLILAYMNDTPICREEERKRQLHVDGGKSLRIWFVPQQQDTSYFIQYDISECQPYETPSFARLLFDSGLNITVECLIGDHSSLHLTCHDGVWTSLTEENCTMGAVTSAVLADDKTSQGKFAVMITIVIAVALIISTIIIVVGLYCLEAWPFRLVIFKKTFRRIHKQAMAFKPQEDNPSSQSFSQEKYSTGHQPCLHQSYSMCELYPMLASHPDKKLPQMPRDYATTMQMRKIAGCYPETAWCPAHGPYYSTNQVHCNTVDRKYSTSNIKRNISSQVRNFSSSQFQQESPRTYDVPMSPFYHELDQFTFKNNSEVVPHHNAISIPCPTVPEQNDPTNIIQNASSLLTH</sequence>
<name>T1FU35_HELRO</name>
<evidence type="ECO:0008006" key="5">
    <source>
        <dbReference type="Google" id="ProtNLM"/>
    </source>
</evidence>
<evidence type="ECO:0000313" key="4">
    <source>
        <dbReference type="Proteomes" id="UP000015101"/>
    </source>
</evidence>
<reference evidence="3" key="3">
    <citation type="submission" date="2015-06" db="UniProtKB">
        <authorList>
            <consortium name="EnsemblMetazoa"/>
        </authorList>
    </citation>
    <scope>IDENTIFICATION</scope>
</reference>
<evidence type="ECO:0000313" key="2">
    <source>
        <dbReference type="EMBL" id="ESO00712.1"/>
    </source>
</evidence>